<dbReference type="GO" id="GO:0004525">
    <property type="term" value="F:ribonuclease III activity"/>
    <property type="evidence" value="ECO:0007669"/>
    <property type="project" value="InterPro"/>
</dbReference>
<dbReference type="Pfam" id="PF00636">
    <property type="entry name" value="Ribonuclease_3"/>
    <property type="match status" value="1"/>
</dbReference>
<dbReference type="SMART" id="SM00535">
    <property type="entry name" value="RIBOc"/>
    <property type="match status" value="1"/>
</dbReference>
<dbReference type="SUPFAM" id="SSF69065">
    <property type="entry name" value="RNase III domain-like"/>
    <property type="match status" value="1"/>
</dbReference>
<feature type="region of interest" description="Disordered" evidence="6">
    <location>
        <begin position="1"/>
        <end position="34"/>
    </location>
</feature>
<evidence type="ECO:0000256" key="3">
    <source>
        <dbReference type="ARBA" id="ARBA00022801"/>
    </source>
</evidence>
<dbReference type="PROSITE" id="PS50142">
    <property type="entry name" value="RNASE_3_2"/>
    <property type="match status" value="1"/>
</dbReference>
<dbReference type="Gene3D" id="1.10.1520.10">
    <property type="entry name" value="Ribonuclease III domain"/>
    <property type="match status" value="1"/>
</dbReference>
<evidence type="ECO:0000256" key="2">
    <source>
        <dbReference type="ARBA" id="ARBA00022759"/>
    </source>
</evidence>
<dbReference type="EMBL" id="JAPQKO010000001">
    <property type="protein sequence ID" value="KAJ5183221.1"/>
    <property type="molecule type" value="Genomic_DNA"/>
</dbReference>
<name>A0A9W9LYW8_9EURO</name>
<protein>
    <recommendedName>
        <fullName evidence="11">RNase III domain-containing protein</fullName>
    </recommendedName>
</protein>
<evidence type="ECO:0000313" key="9">
    <source>
        <dbReference type="EMBL" id="KAJ5183221.1"/>
    </source>
</evidence>
<evidence type="ECO:0000256" key="5">
    <source>
        <dbReference type="PROSITE-ProRule" id="PRU00266"/>
    </source>
</evidence>
<evidence type="ECO:0000256" key="6">
    <source>
        <dbReference type="SAM" id="MobiDB-lite"/>
    </source>
</evidence>
<evidence type="ECO:0000256" key="1">
    <source>
        <dbReference type="ARBA" id="ARBA00022722"/>
    </source>
</evidence>
<keyword evidence="3" id="KW-0378">Hydrolase</keyword>
<dbReference type="GO" id="GO:0006369">
    <property type="term" value="P:termination of RNA polymerase II transcription"/>
    <property type="evidence" value="ECO:0007669"/>
    <property type="project" value="TreeGrafter"/>
</dbReference>
<organism evidence="9 10">
    <name type="scientific">Penicillium capsulatum</name>
    <dbReference type="NCBI Taxonomy" id="69766"/>
    <lineage>
        <taxon>Eukaryota</taxon>
        <taxon>Fungi</taxon>
        <taxon>Dikarya</taxon>
        <taxon>Ascomycota</taxon>
        <taxon>Pezizomycotina</taxon>
        <taxon>Eurotiomycetes</taxon>
        <taxon>Eurotiomycetidae</taxon>
        <taxon>Eurotiales</taxon>
        <taxon>Aspergillaceae</taxon>
        <taxon>Penicillium</taxon>
    </lineage>
</organism>
<dbReference type="AlphaFoldDB" id="A0A9W9LYW8"/>
<keyword evidence="10" id="KW-1185">Reference proteome</keyword>
<evidence type="ECO:0008006" key="11">
    <source>
        <dbReference type="Google" id="ProtNLM"/>
    </source>
</evidence>
<dbReference type="OrthoDB" id="2392202at2759"/>
<gene>
    <name evidence="9" type="ORF">N7492_000837</name>
</gene>
<dbReference type="PROSITE" id="PS50137">
    <property type="entry name" value="DS_RBD"/>
    <property type="match status" value="1"/>
</dbReference>
<dbReference type="InterPro" id="IPR000999">
    <property type="entry name" value="RNase_III_dom"/>
</dbReference>
<feature type="domain" description="DRBM" evidence="7">
    <location>
        <begin position="255"/>
        <end position="331"/>
    </location>
</feature>
<dbReference type="SUPFAM" id="SSF54768">
    <property type="entry name" value="dsRNA-binding domain-like"/>
    <property type="match status" value="1"/>
</dbReference>
<keyword evidence="2" id="KW-0255">Endonuclease</keyword>
<evidence type="ECO:0000313" key="10">
    <source>
        <dbReference type="Proteomes" id="UP001146351"/>
    </source>
</evidence>
<dbReference type="GO" id="GO:0005654">
    <property type="term" value="C:nucleoplasm"/>
    <property type="evidence" value="ECO:0007669"/>
    <property type="project" value="TreeGrafter"/>
</dbReference>
<keyword evidence="4 5" id="KW-0694">RNA-binding</keyword>
<sequence>MANLPKKIHGASGGLEKEVTISEDGPSQNTTRRSRLSMLKNLVQDVIDDPDISEADSEVMKAISQLQTAFRQSIVHTSSINESPSALPRHSLPQPARVAGKSSSQTPPLPPISDSQLEKAVFTHPAYANGHDANYDRLEVLGDAYIELIATKMVWESFPGIPSGRISQIRELLVKNETLAGFAEIYHLDRKASIPVNYADQAKRWTKTMGDIFEAYVAAIVLSHPHDGYQIAERWLTALWRPKVLSLGHQKAELRSKEDLAKKVMGRGVKLEYTEEQPSVEKKGTGTQTFFIGVYLTGWGWHKRHLGSGQGSSKTAAGDEAAKDALRNVALISEITTARQSLIHRKE</sequence>
<feature type="domain" description="RNase III" evidence="8">
    <location>
        <begin position="112"/>
        <end position="225"/>
    </location>
</feature>
<dbReference type="InterPro" id="IPR014720">
    <property type="entry name" value="dsRBD_dom"/>
</dbReference>
<dbReference type="PANTHER" id="PTHR11207">
    <property type="entry name" value="RIBONUCLEASE III"/>
    <property type="match status" value="1"/>
</dbReference>
<dbReference type="GO" id="GO:0034475">
    <property type="term" value="P:U4 snRNA 3'-end processing"/>
    <property type="evidence" value="ECO:0007669"/>
    <property type="project" value="TreeGrafter"/>
</dbReference>
<evidence type="ECO:0000256" key="4">
    <source>
        <dbReference type="ARBA" id="ARBA00022884"/>
    </source>
</evidence>
<dbReference type="GO" id="GO:0006364">
    <property type="term" value="P:rRNA processing"/>
    <property type="evidence" value="ECO:0007669"/>
    <property type="project" value="TreeGrafter"/>
</dbReference>
<dbReference type="Proteomes" id="UP001146351">
    <property type="component" value="Unassembled WGS sequence"/>
</dbReference>
<dbReference type="InterPro" id="IPR036389">
    <property type="entry name" value="RNase_III_sf"/>
</dbReference>
<dbReference type="GO" id="GO:0003723">
    <property type="term" value="F:RNA binding"/>
    <property type="evidence" value="ECO:0007669"/>
    <property type="project" value="UniProtKB-UniRule"/>
</dbReference>
<accession>A0A9W9LYW8</accession>
<feature type="region of interest" description="Disordered" evidence="6">
    <location>
        <begin position="79"/>
        <end position="113"/>
    </location>
</feature>
<evidence type="ECO:0000259" key="7">
    <source>
        <dbReference type="PROSITE" id="PS50137"/>
    </source>
</evidence>
<reference evidence="9" key="2">
    <citation type="journal article" date="2023" name="IMA Fungus">
        <title>Comparative genomic study of the Penicillium genus elucidates a diverse pangenome and 15 lateral gene transfer events.</title>
        <authorList>
            <person name="Petersen C."/>
            <person name="Sorensen T."/>
            <person name="Nielsen M.R."/>
            <person name="Sondergaard T.E."/>
            <person name="Sorensen J.L."/>
            <person name="Fitzpatrick D.A."/>
            <person name="Frisvad J.C."/>
            <person name="Nielsen K.L."/>
        </authorList>
    </citation>
    <scope>NUCLEOTIDE SEQUENCE</scope>
    <source>
        <strain evidence="9">IBT 21917</strain>
    </source>
</reference>
<dbReference type="PANTHER" id="PTHR11207:SF0">
    <property type="entry name" value="RIBONUCLEASE 3"/>
    <property type="match status" value="1"/>
</dbReference>
<reference evidence="9" key="1">
    <citation type="submission" date="2022-11" db="EMBL/GenBank/DDBJ databases">
        <authorList>
            <person name="Petersen C."/>
        </authorList>
    </citation>
    <scope>NUCLEOTIDE SEQUENCE</scope>
    <source>
        <strain evidence="9">IBT 21917</strain>
    </source>
</reference>
<keyword evidence="1" id="KW-0540">Nuclease</keyword>
<proteinExistence type="predicted"/>
<evidence type="ECO:0000259" key="8">
    <source>
        <dbReference type="PROSITE" id="PS50142"/>
    </source>
</evidence>
<dbReference type="Gene3D" id="3.30.160.20">
    <property type="match status" value="1"/>
</dbReference>
<comment type="caution">
    <text evidence="9">The sequence shown here is derived from an EMBL/GenBank/DDBJ whole genome shotgun (WGS) entry which is preliminary data.</text>
</comment>
<dbReference type="CDD" id="cd00593">
    <property type="entry name" value="RIBOc"/>
    <property type="match status" value="1"/>
</dbReference>